<dbReference type="KEGG" id="som:SOMG_01096"/>
<feature type="compositionally biased region" description="Basic and acidic residues" evidence="1">
    <location>
        <begin position="55"/>
        <end position="67"/>
    </location>
</feature>
<name>A0AAE9W5M0_9SCHI</name>
<protein>
    <submittedName>
        <fullName evidence="2">Uncharacterized protein</fullName>
    </submittedName>
</protein>
<feature type="compositionally biased region" description="Polar residues" evidence="1">
    <location>
        <begin position="43"/>
        <end position="52"/>
    </location>
</feature>
<dbReference type="AlphaFoldDB" id="A0AAE9W5M0"/>
<organism evidence="2 3">
    <name type="scientific">Schizosaccharomyces osmophilus</name>
    <dbReference type="NCBI Taxonomy" id="2545709"/>
    <lineage>
        <taxon>Eukaryota</taxon>
        <taxon>Fungi</taxon>
        <taxon>Dikarya</taxon>
        <taxon>Ascomycota</taxon>
        <taxon>Taphrinomycotina</taxon>
        <taxon>Schizosaccharomycetes</taxon>
        <taxon>Schizosaccharomycetales</taxon>
        <taxon>Schizosaccharomycetaceae</taxon>
        <taxon>Schizosaccharomyces</taxon>
    </lineage>
</organism>
<accession>A0AAE9W5M0</accession>
<evidence type="ECO:0000313" key="3">
    <source>
        <dbReference type="Proteomes" id="UP001212411"/>
    </source>
</evidence>
<feature type="region of interest" description="Disordered" evidence="1">
    <location>
        <begin position="43"/>
        <end position="71"/>
    </location>
</feature>
<dbReference type="Proteomes" id="UP001212411">
    <property type="component" value="Chromosome 1"/>
</dbReference>
<keyword evidence="3" id="KW-1185">Reference proteome</keyword>
<sequence>MEKSSCASSLSRHIIKESGFNAPVMKSKHKLALKAHEEYIQKRNAQSQQNALRSKPVDVKLSKDNRKQYQKPDFQFSAKTKQQNCRPSDYYPAYGMKQPESALANGYSKPQSSKQINGVWYPPSYSVPPHYGITYPLAYY</sequence>
<dbReference type="EMBL" id="CP115611">
    <property type="protein sequence ID" value="WBW70657.1"/>
    <property type="molecule type" value="Genomic_DNA"/>
</dbReference>
<proteinExistence type="predicted"/>
<dbReference type="GeneID" id="80874578"/>
<gene>
    <name evidence="2" type="ORF">SOMG_01096</name>
</gene>
<evidence type="ECO:0000313" key="2">
    <source>
        <dbReference type="EMBL" id="WBW70657.1"/>
    </source>
</evidence>
<evidence type="ECO:0000256" key="1">
    <source>
        <dbReference type="SAM" id="MobiDB-lite"/>
    </source>
</evidence>
<reference evidence="2 3" key="1">
    <citation type="journal article" date="2023" name="G3 (Bethesda)">
        <title>A high-quality reference genome for the fission yeast Schizosaccharomyces osmophilus.</title>
        <authorList>
            <person name="Jia G.S."/>
            <person name="Zhang W.C."/>
            <person name="Liang Y."/>
            <person name="Liu X.H."/>
            <person name="Rhind N."/>
            <person name="Pidoux A."/>
            <person name="Brysch-Herzberg M."/>
            <person name="Du L.L."/>
        </authorList>
    </citation>
    <scope>NUCLEOTIDE SEQUENCE [LARGE SCALE GENOMIC DNA]</scope>
    <source>
        <strain evidence="2 3">CBS 15793</strain>
    </source>
</reference>
<dbReference type="RefSeq" id="XP_056034900.1">
    <property type="nucleotide sequence ID" value="XM_056179889.1"/>
</dbReference>